<reference evidence="3 4" key="1">
    <citation type="submission" date="2024-02" db="EMBL/GenBank/DDBJ databases">
        <title>De novo assembly and annotation of 12 fungi associated with fruit tree decline syndrome in Ontario, Canada.</title>
        <authorList>
            <person name="Sulman M."/>
            <person name="Ellouze W."/>
            <person name="Ilyukhin E."/>
        </authorList>
    </citation>
    <scope>NUCLEOTIDE SEQUENCE [LARGE SCALE GENOMIC DNA]</scope>
    <source>
        <strain evidence="3 4">M169</strain>
    </source>
</reference>
<accession>A0ABR1P0C4</accession>
<dbReference type="Proteomes" id="UP001430848">
    <property type="component" value="Unassembled WGS sequence"/>
</dbReference>
<comment type="caution">
    <text evidence="3">The sequence shown here is derived from an EMBL/GenBank/DDBJ whole genome shotgun (WGS) entry which is preliminary data.</text>
</comment>
<evidence type="ECO:0000313" key="4">
    <source>
        <dbReference type="Proteomes" id="UP001430848"/>
    </source>
</evidence>
<name>A0ABR1P0C4_DIAER</name>
<organism evidence="3 4">
    <name type="scientific">Diaporthe eres</name>
    <name type="common">Phomopsis oblonga</name>
    <dbReference type="NCBI Taxonomy" id="83184"/>
    <lineage>
        <taxon>Eukaryota</taxon>
        <taxon>Fungi</taxon>
        <taxon>Dikarya</taxon>
        <taxon>Ascomycota</taxon>
        <taxon>Pezizomycotina</taxon>
        <taxon>Sordariomycetes</taxon>
        <taxon>Sordariomycetidae</taxon>
        <taxon>Diaporthales</taxon>
        <taxon>Diaporthaceae</taxon>
        <taxon>Diaporthe</taxon>
        <taxon>Diaporthe eres species complex</taxon>
    </lineage>
</organism>
<evidence type="ECO:0000256" key="1">
    <source>
        <dbReference type="SAM" id="MobiDB-lite"/>
    </source>
</evidence>
<evidence type="ECO:0000259" key="2">
    <source>
        <dbReference type="Pfam" id="PF22980"/>
    </source>
</evidence>
<evidence type="ECO:0000313" key="3">
    <source>
        <dbReference type="EMBL" id="KAK7722105.1"/>
    </source>
</evidence>
<feature type="compositionally biased region" description="Polar residues" evidence="1">
    <location>
        <begin position="102"/>
        <end position="114"/>
    </location>
</feature>
<dbReference type="EMBL" id="JAKNSF020000066">
    <property type="protein sequence ID" value="KAK7722105.1"/>
    <property type="molecule type" value="Genomic_DNA"/>
</dbReference>
<feature type="domain" description="Myb-like DNA-binding" evidence="2">
    <location>
        <begin position="10"/>
        <end position="62"/>
    </location>
</feature>
<sequence length="273" mass="30385">MSSNNDNIMARFLFAILQQKNLKDAADPDQIDWNAVAHNPILAQEITNGHAARMRYSRFRNSLLNIEPQRRNRAGANKSKVTKSKKEKTKKENDQPIKHDPTTSPDSAQQQESKAPSPKVKGEALVKREVQQTPSEACIAPVEMPPNSLPDTHMEFHNRLLTPCSDTDLFAMSHGYATSPASDVLHQEPGHYDYTGATAHCGHDTASWQPSPSYSPFAMPSYEIDSYNASASAFCEHQHTTHPDGFGIAPSAMMAPDQSHALVKHEEWDSRFH</sequence>
<proteinExistence type="predicted"/>
<protein>
    <recommendedName>
        <fullName evidence="2">Myb-like DNA-binding domain-containing protein</fullName>
    </recommendedName>
</protein>
<feature type="compositionally biased region" description="Basic and acidic residues" evidence="1">
    <location>
        <begin position="89"/>
        <end position="101"/>
    </location>
</feature>
<feature type="region of interest" description="Disordered" evidence="1">
    <location>
        <begin position="65"/>
        <end position="124"/>
    </location>
</feature>
<dbReference type="InterPro" id="IPR054505">
    <property type="entry name" value="Myb_DNA-bind_8"/>
</dbReference>
<keyword evidence="4" id="KW-1185">Reference proteome</keyword>
<gene>
    <name evidence="3" type="ORF">SLS63_009247</name>
</gene>
<dbReference type="Pfam" id="PF22980">
    <property type="entry name" value="Myb_DNA-bind_8"/>
    <property type="match status" value="1"/>
</dbReference>